<dbReference type="SUPFAM" id="SSF54534">
    <property type="entry name" value="FKBP-like"/>
    <property type="match status" value="1"/>
</dbReference>
<dbReference type="PANTHER" id="PTHR10657:SF4">
    <property type="entry name" value="PEPTIDYL-PROLYL CIS-TRANS ISOMERASE-RELATED"/>
    <property type="match status" value="1"/>
</dbReference>
<evidence type="ECO:0000313" key="10">
    <source>
        <dbReference type="Proteomes" id="UP000186922"/>
    </source>
</evidence>
<evidence type="ECO:0000256" key="4">
    <source>
        <dbReference type="PROSITE-ProRule" id="PRU00278"/>
    </source>
</evidence>
<evidence type="ECO:0000256" key="1">
    <source>
        <dbReference type="ARBA" id="ARBA00000971"/>
    </source>
</evidence>
<dbReference type="InterPro" id="IPR000297">
    <property type="entry name" value="PPIase_PpiC"/>
</dbReference>
<evidence type="ECO:0000256" key="6">
    <source>
        <dbReference type="SAM" id="MobiDB-lite"/>
    </source>
</evidence>
<name>A0A1D1URD4_RAMVA</name>
<dbReference type="InterPro" id="IPR046357">
    <property type="entry name" value="PPIase_dom_sf"/>
</dbReference>
<keyword evidence="10" id="KW-1185">Reference proteome</keyword>
<dbReference type="CDD" id="cd00201">
    <property type="entry name" value="WW"/>
    <property type="match status" value="1"/>
</dbReference>
<dbReference type="SUPFAM" id="SSF51045">
    <property type="entry name" value="WW domain"/>
    <property type="match status" value="1"/>
</dbReference>
<protein>
    <recommendedName>
        <fullName evidence="5">Peptidyl-prolyl cis-trans isomerase</fullName>
        <ecNumber evidence="5">5.2.1.8</ecNumber>
    </recommendedName>
</protein>
<reference evidence="9 10" key="1">
    <citation type="journal article" date="2016" name="Nat. Commun.">
        <title>Extremotolerant tardigrade genome and improved radiotolerance of human cultured cells by tardigrade-unique protein.</title>
        <authorList>
            <person name="Hashimoto T."/>
            <person name="Horikawa D.D."/>
            <person name="Saito Y."/>
            <person name="Kuwahara H."/>
            <person name="Kozuka-Hata H."/>
            <person name="Shin-I T."/>
            <person name="Minakuchi Y."/>
            <person name="Ohishi K."/>
            <person name="Motoyama A."/>
            <person name="Aizu T."/>
            <person name="Enomoto A."/>
            <person name="Kondo K."/>
            <person name="Tanaka S."/>
            <person name="Hara Y."/>
            <person name="Koshikawa S."/>
            <person name="Sagara H."/>
            <person name="Miura T."/>
            <person name="Yokobori S."/>
            <person name="Miyagawa K."/>
            <person name="Suzuki Y."/>
            <person name="Kubo T."/>
            <person name="Oyama M."/>
            <person name="Kohara Y."/>
            <person name="Fujiyama A."/>
            <person name="Arakawa K."/>
            <person name="Katayama T."/>
            <person name="Toyoda A."/>
            <person name="Kunieda T."/>
        </authorList>
    </citation>
    <scope>NUCLEOTIDE SEQUENCE [LARGE SCALE GENOMIC DNA]</scope>
    <source>
        <strain evidence="9 10">YOKOZUNA-1</strain>
    </source>
</reference>
<evidence type="ECO:0000256" key="2">
    <source>
        <dbReference type="ARBA" id="ARBA00023110"/>
    </source>
</evidence>
<evidence type="ECO:0000259" key="8">
    <source>
        <dbReference type="PROSITE" id="PS50198"/>
    </source>
</evidence>
<dbReference type="InterPro" id="IPR001202">
    <property type="entry name" value="WW_dom"/>
</dbReference>
<evidence type="ECO:0000256" key="5">
    <source>
        <dbReference type="RuleBase" id="RU363014"/>
    </source>
</evidence>
<dbReference type="STRING" id="947166.A0A1D1URD4"/>
<sequence length="159" mass="17889">MGDQLPPGWVKNISKSTGKEYYFNTETQESRWTVPTEEEARSARSNQTSQVRASHILAKHRDSRRPSSWRQENITRSKDEALAIIEGYRKQIENGDATFEQIASKYSDCSSAHKGGDLGFFGRGQMQKAFEDVAFGMTTGEISEPFFTESGCHIVLRTG</sequence>
<comment type="caution">
    <text evidence="9">The sequence shown here is derived from an EMBL/GenBank/DDBJ whole genome shotgun (WGS) entry which is preliminary data.</text>
</comment>
<evidence type="ECO:0000259" key="7">
    <source>
        <dbReference type="PROSITE" id="PS50020"/>
    </source>
</evidence>
<dbReference type="Pfam" id="PF00639">
    <property type="entry name" value="Rotamase"/>
    <property type="match status" value="1"/>
</dbReference>
<feature type="domain" description="PpiC" evidence="8">
    <location>
        <begin position="48"/>
        <end position="159"/>
    </location>
</feature>
<dbReference type="InterPro" id="IPR051370">
    <property type="entry name" value="PPIase_Pin1"/>
</dbReference>
<dbReference type="AlphaFoldDB" id="A0A1D1URD4"/>
<dbReference type="GO" id="GO:0080090">
    <property type="term" value="P:regulation of primary metabolic process"/>
    <property type="evidence" value="ECO:0007669"/>
    <property type="project" value="UniProtKB-ARBA"/>
</dbReference>
<feature type="compositionally biased region" description="Polar residues" evidence="6">
    <location>
        <begin position="43"/>
        <end position="52"/>
    </location>
</feature>
<dbReference type="EMBL" id="BDGG01000002">
    <property type="protein sequence ID" value="GAU92254.1"/>
    <property type="molecule type" value="Genomic_DNA"/>
</dbReference>
<dbReference type="InterPro" id="IPR036020">
    <property type="entry name" value="WW_dom_sf"/>
</dbReference>
<dbReference type="Proteomes" id="UP000186922">
    <property type="component" value="Unassembled WGS sequence"/>
</dbReference>
<dbReference type="PANTHER" id="PTHR10657">
    <property type="entry name" value="PEPTIDYL-PROLYL CIS-TRANS ISOMERASE"/>
    <property type="match status" value="1"/>
</dbReference>
<dbReference type="Pfam" id="PF00397">
    <property type="entry name" value="WW"/>
    <property type="match status" value="1"/>
</dbReference>
<dbReference type="Gene3D" id="3.10.50.40">
    <property type="match status" value="1"/>
</dbReference>
<accession>A0A1D1URD4</accession>
<proteinExistence type="predicted"/>
<dbReference type="Gene3D" id="2.20.70.10">
    <property type="match status" value="1"/>
</dbReference>
<comment type="catalytic activity">
    <reaction evidence="1 5">
        <text>[protein]-peptidylproline (omega=180) = [protein]-peptidylproline (omega=0)</text>
        <dbReference type="Rhea" id="RHEA:16237"/>
        <dbReference type="Rhea" id="RHEA-COMP:10747"/>
        <dbReference type="Rhea" id="RHEA-COMP:10748"/>
        <dbReference type="ChEBI" id="CHEBI:83833"/>
        <dbReference type="ChEBI" id="CHEBI:83834"/>
        <dbReference type="EC" id="5.2.1.8"/>
    </reaction>
</comment>
<dbReference type="EC" id="5.2.1.8" evidence="5"/>
<dbReference type="GO" id="GO:0005634">
    <property type="term" value="C:nucleus"/>
    <property type="evidence" value="ECO:0007669"/>
    <property type="project" value="TreeGrafter"/>
</dbReference>
<dbReference type="PROSITE" id="PS50198">
    <property type="entry name" value="PPIC_PPIASE_2"/>
    <property type="match status" value="1"/>
</dbReference>
<evidence type="ECO:0000313" key="9">
    <source>
        <dbReference type="EMBL" id="GAU92254.1"/>
    </source>
</evidence>
<dbReference type="FunFam" id="3.10.50.40:FF:000010">
    <property type="entry name" value="Peptidyl-prolyl cis-trans isomerase Pin1"/>
    <property type="match status" value="1"/>
</dbReference>
<dbReference type="GO" id="GO:0060255">
    <property type="term" value="P:regulation of macromolecule metabolic process"/>
    <property type="evidence" value="ECO:0007669"/>
    <property type="project" value="UniProtKB-ARBA"/>
</dbReference>
<feature type="region of interest" description="Disordered" evidence="6">
    <location>
        <begin position="28"/>
        <end position="72"/>
    </location>
</feature>
<dbReference type="PROSITE" id="PS50020">
    <property type="entry name" value="WW_DOMAIN_2"/>
    <property type="match status" value="1"/>
</dbReference>
<feature type="domain" description="WW" evidence="7">
    <location>
        <begin position="3"/>
        <end position="37"/>
    </location>
</feature>
<keyword evidence="3 4" id="KW-0413">Isomerase</keyword>
<evidence type="ECO:0000256" key="3">
    <source>
        <dbReference type="ARBA" id="ARBA00023235"/>
    </source>
</evidence>
<gene>
    <name evidence="9" type="primary">RvY_04358-1</name>
    <name evidence="9" type="synonym">RvY_04358.1</name>
    <name evidence="9" type="ORF">RvY_04358</name>
</gene>
<dbReference type="PROSITE" id="PS01159">
    <property type="entry name" value="WW_DOMAIN_1"/>
    <property type="match status" value="1"/>
</dbReference>
<organism evidence="9 10">
    <name type="scientific">Ramazzottius varieornatus</name>
    <name type="common">Water bear</name>
    <name type="synonym">Tardigrade</name>
    <dbReference type="NCBI Taxonomy" id="947166"/>
    <lineage>
        <taxon>Eukaryota</taxon>
        <taxon>Metazoa</taxon>
        <taxon>Ecdysozoa</taxon>
        <taxon>Tardigrada</taxon>
        <taxon>Eutardigrada</taxon>
        <taxon>Parachela</taxon>
        <taxon>Hypsibioidea</taxon>
        <taxon>Ramazzottiidae</taxon>
        <taxon>Ramazzottius</taxon>
    </lineage>
</organism>
<dbReference type="GO" id="GO:0005829">
    <property type="term" value="C:cytosol"/>
    <property type="evidence" value="ECO:0007669"/>
    <property type="project" value="TreeGrafter"/>
</dbReference>
<dbReference type="OrthoDB" id="2530521at2759"/>
<dbReference type="GO" id="GO:0003755">
    <property type="term" value="F:peptidyl-prolyl cis-trans isomerase activity"/>
    <property type="evidence" value="ECO:0007669"/>
    <property type="project" value="UniProtKB-UniRule"/>
</dbReference>
<dbReference type="SMART" id="SM00456">
    <property type="entry name" value="WW"/>
    <property type="match status" value="1"/>
</dbReference>
<keyword evidence="2 4" id="KW-0697">Rotamase</keyword>